<feature type="transmembrane region" description="Helical" evidence="2">
    <location>
        <begin position="18"/>
        <end position="37"/>
    </location>
</feature>
<dbReference type="EMBL" id="JAGSMN010000749">
    <property type="protein sequence ID" value="MBR7676805.1"/>
    <property type="molecule type" value="Genomic_DNA"/>
</dbReference>
<feature type="non-terminal residue" evidence="3">
    <location>
        <position position="137"/>
    </location>
</feature>
<evidence type="ECO:0000256" key="2">
    <source>
        <dbReference type="SAM" id="Phobius"/>
    </source>
</evidence>
<protein>
    <recommendedName>
        <fullName evidence="5">MFS transporter</fullName>
    </recommendedName>
</protein>
<keyword evidence="2" id="KW-1133">Transmembrane helix</keyword>
<feature type="non-terminal residue" evidence="3">
    <location>
        <position position="1"/>
    </location>
</feature>
<keyword evidence="2" id="KW-0812">Transmembrane</keyword>
<reference evidence="3" key="1">
    <citation type="submission" date="2021-04" db="EMBL/GenBank/DDBJ databases">
        <title>Sequencing of actinobacteria type strains.</title>
        <authorList>
            <person name="Nguyen G.-S."/>
            <person name="Wentzel A."/>
        </authorList>
    </citation>
    <scope>NUCLEOTIDE SEQUENCE</scope>
    <source>
        <strain evidence="3">DSM 42095</strain>
    </source>
</reference>
<keyword evidence="2" id="KW-0472">Membrane</keyword>
<feature type="region of interest" description="Disordered" evidence="1">
    <location>
        <begin position="96"/>
        <end position="137"/>
    </location>
</feature>
<sequence>FGIIEGGSASGGGWTSPLILGCFAVSACALVSLVLYERRREEPLIDLRFFHSVPFTGATFTAVTAFSALAGFLFLNTPAWERGMPETAELVMGALTRPKPMPKSTYEANSSGSEPSASNPANSTPLATIATPASTSG</sequence>
<name>A0A8T4IYJ5_9ACTN</name>
<comment type="caution">
    <text evidence="3">The sequence shown here is derived from an EMBL/GenBank/DDBJ whole genome shotgun (WGS) entry which is preliminary data.</text>
</comment>
<evidence type="ECO:0000313" key="4">
    <source>
        <dbReference type="Proteomes" id="UP000675554"/>
    </source>
</evidence>
<gene>
    <name evidence="3" type="ORF">KDA82_28125</name>
</gene>
<dbReference type="Proteomes" id="UP000675554">
    <property type="component" value="Unassembled WGS sequence"/>
</dbReference>
<feature type="compositionally biased region" description="Polar residues" evidence="1">
    <location>
        <begin position="106"/>
        <end position="137"/>
    </location>
</feature>
<dbReference type="AlphaFoldDB" id="A0A8T4IYJ5"/>
<evidence type="ECO:0000256" key="1">
    <source>
        <dbReference type="SAM" id="MobiDB-lite"/>
    </source>
</evidence>
<evidence type="ECO:0000313" key="3">
    <source>
        <dbReference type="EMBL" id="MBR7676805.1"/>
    </source>
</evidence>
<accession>A0A8T4IYJ5</accession>
<proteinExistence type="predicted"/>
<feature type="transmembrane region" description="Helical" evidence="2">
    <location>
        <begin position="49"/>
        <end position="75"/>
    </location>
</feature>
<evidence type="ECO:0008006" key="5">
    <source>
        <dbReference type="Google" id="ProtNLM"/>
    </source>
</evidence>
<keyword evidence="4" id="KW-1185">Reference proteome</keyword>
<organism evidence="3 4">
    <name type="scientific">Streptomyces daliensis</name>
    <dbReference type="NCBI Taxonomy" id="299421"/>
    <lineage>
        <taxon>Bacteria</taxon>
        <taxon>Bacillati</taxon>
        <taxon>Actinomycetota</taxon>
        <taxon>Actinomycetes</taxon>
        <taxon>Kitasatosporales</taxon>
        <taxon>Streptomycetaceae</taxon>
        <taxon>Streptomyces</taxon>
    </lineage>
</organism>